<evidence type="ECO:0000313" key="3">
    <source>
        <dbReference type="EMBL" id="MBD2756407.1"/>
    </source>
</evidence>
<dbReference type="InterPro" id="IPR036869">
    <property type="entry name" value="J_dom_sf"/>
</dbReference>
<feature type="coiled-coil region" evidence="1">
    <location>
        <begin position="21"/>
        <end position="55"/>
    </location>
</feature>
<dbReference type="Proteomes" id="UP000653797">
    <property type="component" value="Unassembled WGS sequence"/>
</dbReference>
<reference evidence="3" key="1">
    <citation type="submission" date="2020-09" db="EMBL/GenBank/DDBJ databases">
        <authorList>
            <person name="Kim M.K."/>
        </authorList>
    </citation>
    <scope>NUCLEOTIDE SEQUENCE</scope>
    <source>
        <strain evidence="3">BT704</strain>
    </source>
</reference>
<feature type="region of interest" description="Disordered" evidence="2">
    <location>
        <begin position="177"/>
        <end position="211"/>
    </location>
</feature>
<keyword evidence="4" id="KW-1185">Reference proteome</keyword>
<dbReference type="SUPFAM" id="SSF46565">
    <property type="entry name" value="Chaperone J-domain"/>
    <property type="match status" value="1"/>
</dbReference>
<organism evidence="3 4">
    <name type="scientific">Spirosoma validum</name>
    <dbReference type="NCBI Taxonomy" id="2771355"/>
    <lineage>
        <taxon>Bacteria</taxon>
        <taxon>Pseudomonadati</taxon>
        <taxon>Bacteroidota</taxon>
        <taxon>Cytophagia</taxon>
        <taxon>Cytophagales</taxon>
        <taxon>Cytophagaceae</taxon>
        <taxon>Spirosoma</taxon>
    </lineage>
</organism>
<evidence type="ECO:0008006" key="5">
    <source>
        <dbReference type="Google" id="ProtNLM"/>
    </source>
</evidence>
<comment type="caution">
    <text evidence="3">The sequence shown here is derived from an EMBL/GenBank/DDBJ whole genome shotgun (WGS) entry which is preliminary data.</text>
</comment>
<evidence type="ECO:0000256" key="2">
    <source>
        <dbReference type="SAM" id="MobiDB-lite"/>
    </source>
</evidence>
<name>A0A927B727_9BACT</name>
<proteinExistence type="predicted"/>
<keyword evidence="1" id="KW-0175">Coiled coil</keyword>
<evidence type="ECO:0000313" key="4">
    <source>
        <dbReference type="Proteomes" id="UP000653797"/>
    </source>
</evidence>
<dbReference type="EMBL" id="JACXAA010000012">
    <property type="protein sequence ID" value="MBD2756407.1"/>
    <property type="molecule type" value="Genomic_DNA"/>
</dbReference>
<feature type="compositionally biased region" description="Basic and acidic residues" evidence="2">
    <location>
        <begin position="191"/>
        <end position="211"/>
    </location>
</feature>
<sequence>MTKPSQHQVVQIGTPKEKAILSKSQKEFNRLIRKIEKLSSELHDLREATQHIQLRIQRDYRPLVEQYAQYRADMVRVFDRAYENKDFSKTEKKKLADLILNVAFELIDQYGIDDLKPIYDKYDTNGFDKTNTESDELTADLMKEMMSNMFGIQFDETVDLSDPQKMTAYVQEQLAQRESAEAERQQQATEQRNKKPKSEKQQAREAKKQVDERNITKAVRTLYMDLVKAFHPDREPDEAEKQRKTEVMHRVTDAYEKSDLLALLRLQLEFEHIDQTHLENLAEEQLKYYNKILKQQSEELDNEFFTLQNELAAMTGRPSFAVSSPIALEFSLNSDIAQMKRDIKQIKSDVKAFADPGLLKKWLKTYRIQKPDDLSFFDF</sequence>
<evidence type="ECO:0000256" key="1">
    <source>
        <dbReference type="SAM" id="Coils"/>
    </source>
</evidence>
<accession>A0A927B727</accession>
<dbReference type="Gene3D" id="1.10.287.110">
    <property type="entry name" value="DnaJ domain"/>
    <property type="match status" value="1"/>
</dbReference>
<dbReference type="AlphaFoldDB" id="A0A927B727"/>
<gene>
    <name evidence="3" type="ORF">IC230_26170</name>
</gene>
<protein>
    <recommendedName>
        <fullName evidence="5">J domain-containing protein</fullName>
    </recommendedName>
</protein>